<dbReference type="Proteomes" id="UP000326476">
    <property type="component" value="Unassembled WGS sequence"/>
</dbReference>
<protein>
    <submittedName>
        <fullName evidence="1">Plasmid mobilization relaxosome protein MobC</fullName>
    </submittedName>
</protein>
<organism evidence="1 2">
    <name type="scientific">Aerococcus tenax</name>
    <dbReference type="NCBI Taxonomy" id="3078812"/>
    <lineage>
        <taxon>Bacteria</taxon>
        <taxon>Bacillati</taxon>
        <taxon>Bacillota</taxon>
        <taxon>Bacilli</taxon>
        <taxon>Lactobacillales</taxon>
        <taxon>Aerococcaceae</taxon>
        <taxon>Aerococcus</taxon>
    </lineage>
</organism>
<sequence length="129" mass="15142">MNNKDKQIHIRVTEKERDNIKELAKKYGYNSVSQYILDRAVSPIVFVENASHFAELSRQISGVTRNINQVAKYVNINRSVENRDLEEIFECQKIILKFMSALKASRNFEMKEIKKEWSYGNNEDTPNKI</sequence>
<proteinExistence type="predicted"/>
<evidence type="ECO:0000313" key="1">
    <source>
        <dbReference type="EMBL" id="KAA9237402.1"/>
    </source>
</evidence>
<dbReference type="Pfam" id="PF21983">
    <property type="entry name" value="NikA-like"/>
    <property type="match status" value="1"/>
</dbReference>
<keyword evidence="2" id="KW-1185">Reference proteome</keyword>
<dbReference type="RefSeq" id="WP_111822523.1">
    <property type="nucleotide sequence ID" value="NZ_CP142608.1"/>
</dbReference>
<dbReference type="AlphaFoldDB" id="A0A5N1BGP1"/>
<evidence type="ECO:0000313" key="2">
    <source>
        <dbReference type="Proteomes" id="UP000326476"/>
    </source>
</evidence>
<accession>A0A5N1BGP1</accession>
<reference evidence="2" key="1">
    <citation type="submission" date="2019-09" db="EMBL/GenBank/DDBJ databases">
        <title>Draft genome sequence assemblies of isolates from the urinary tract.</title>
        <authorList>
            <person name="Mores C.R."/>
            <person name="Putonti C."/>
            <person name="Wolfe A.J."/>
        </authorList>
    </citation>
    <scope>NUCLEOTIDE SEQUENCE [LARGE SCALE GENOMIC DNA]</scope>
    <source>
        <strain evidence="2">UMB8614</strain>
    </source>
</reference>
<gene>
    <name evidence="1" type="primary">mobC</name>
    <name evidence="1" type="ORF">F6I34_09605</name>
</gene>
<dbReference type="EMBL" id="VYVN01000050">
    <property type="protein sequence ID" value="KAA9237402.1"/>
    <property type="molecule type" value="Genomic_DNA"/>
</dbReference>
<dbReference type="InterPro" id="IPR053842">
    <property type="entry name" value="NikA-like"/>
</dbReference>
<comment type="caution">
    <text evidence="1">The sequence shown here is derived from an EMBL/GenBank/DDBJ whole genome shotgun (WGS) entry which is preliminary data.</text>
</comment>
<name>A0A5N1BGP1_9LACT</name>